<keyword evidence="2" id="KW-1185">Reference proteome</keyword>
<evidence type="ECO:0000313" key="1">
    <source>
        <dbReference type="EMBL" id="QUC67778.1"/>
    </source>
</evidence>
<dbReference type="EMBL" id="CP068393">
    <property type="protein sequence ID" value="QUC67778.1"/>
    <property type="molecule type" value="Genomic_DNA"/>
</dbReference>
<dbReference type="Proteomes" id="UP000682782">
    <property type="component" value="Chromosome"/>
</dbReference>
<name>A0AC61NM09_9FIRM</name>
<reference evidence="1" key="1">
    <citation type="submission" date="2021-01" db="EMBL/GenBank/DDBJ databases">
        <title>Complete genome sequence of Clostridiales bacterium R-7.</title>
        <authorList>
            <person name="Mahoney-Kurpe S.C."/>
            <person name="Palevich N."/>
            <person name="Koike S."/>
            <person name="Moon C.D."/>
            <person name="Attwood G.T."/>
        </authorList>
    </citation>
    <scope>NUCLEOTIDE SEQUENCE</scope>
    <source>
        <strain evidence="1">R-7</strain>
    </source>
</reference>
<gene>
    <name evidence="1" type="ORF">JYE49_03465</name>
</gene>
<proteinExistence type="predicted"/>
<sequence length="250" mass="28574">MKRFLSLLLILVLSAFPVLADPLPMLDDYAEDIVIPYDESDPSAGIFSYSYRYPHVDENAEGGMGINVFFSELLDYENEFIVPMIQDAYVGSDTSTKIDYTVTCNNDDYFSVLIRTEKNIPDHSQVTWKGHVFSRKNGINGSTYSLPMLLGILSPAENDEWLQEYQTEKAETLVRQMVWSIIEENDDIIDSSNLSEEDLESFFFPSEDFYLDENGDPVFYLQPYDILDEVPEGTDLITFPIALDDILDEL</sequence>
<evidence type="ECO:0000313" key="2">
    <source>
        <dbReference type="Proteomes" id="UP000682782"/>
    </source>
</evidence>
<protein>
    <submittedName>
        <fullName evidence="1">Uncharacterized protein</fullName>
    </submittedName>
</protein>
<accession>A0AC61NM09</accession>
<organism evidence="1 2">
    <name type="scientific">Aristaeella hokkaidonensis</name>
    <dbReference type="NCBI Taxonomy" id="3046382"/>
    <lineage>
        <taxon>Bacteria</taxon>
        <taxon>Bacillati</taxon>
        <taxon>Bacillota</taxon>
        <taxon>Clostridia</taxon>
        <taxon>Eubacteriales</taxon>
        <taxon>Aristaeellaceae</taxon>
        <taxon>Aristaeella</taxon>
    </lineage>
</organism>